<accession>A0ACB8C3G7</accession>
<proteinExistence type="predicted"/>
<sequence length="369" mass="41344">MHLGSAWRLLRSLLNPAATRTSSQHALRKILDSYDTVEALYQDPRDTYIAPYDKLTHPDYTGPPSINLDLSDPFTLHELRAAVSALQRNTCPGQDKVSNCHLRNLADSDYDFLHSVMNNAWNTGDLPSAWKHAEIIFIPKPGKPPALASLRLTSLTSSIAKLMERLVLRRLQRFLENTSYLPATLIAYREHISTQDAFLQIPHDILSGPSTSQLRAILALYLSKAFDNVTHDSMLQELARTCCGARMYNYVRSFLRGRSYSLRFADAPTSSVYSHSQRSIPQGSVLSPLLFNLAIQANSMVLTLTYRLTSRVVLMKQHLRLLSVVAGKRRRALRSGDMRLFPSDAPLPLRLTESLLLNNAGCAVMAALR</sequence>
<reference evidence="1" key="1">
    <citation type="submission" date="2020-05" db="EMBL/GenBank/DDBJ databases">
        <title>Large-scale comparative analyses of tick genomes elucidate their genetic diversity and vector capacities.</title>
        <authorList>
            <person name="Jia N."/>
            <person name="Wang J."/>
            <person name="Shi W."/>
            <person name="Du L."/>
            <person name="Sun Y."/>
            <person name="Zhan W."/>
            <person name="Jiang J."/>
            <person name="Wang Q."/>
            <person name="Zhang B."/>
            <person name="Ji P."/>
            <person name="Sakyi L.B."/>
            <person name="Cui X."/>
            <person name="Yuan T."/>
            <person name="Jiang B."/>
            <person name="Yang W."/>
            <person name="Lam T.T.-Y."/>
            <person name="Chang Q."/>
            <person name="Ding S."/>
            <person name="Wang X."/>
            <person name="Zhu J."/>
            <person name="Ruan X."/>
            <person name="Zhao L."/>
            <person name="Wei J."/>
            <person name="Que T."/>
            <person name="Du C."/>
            <person name="Cheng J."/>
            <person name="Dai P."/>
            <person name="Han X."/>
            <person name="Huang E."/>
            <person name="Gao Y."/>
            <person name="Liu J."/>
            <person name="Shao H."/>
            <person name="Ye R."/>
            <person name="Li L."/>
            <person name="Wei W."/>
            <person name="Wang X."/>
            <person name="Wang C."/>
            <person name="Yang T."/>
            <person name="Huo Q."/>
            <person name="Li W."/>
            <person name="Guo W."/>
            <person name="Chen H."/>
            <person name="Zhou L."/>
            <person name="Ni X."/>
            <person name="Tian J."/>
            <person name="Zhou Y."/>
            <person name="Sheng Y."/>
            <person name="Liu T."/>
            <person name="Pan Y."/>
            <person name="Xia L."/>
            <person name="Li J."/>
            <person name="Zhao F."/>
            <person name="Cao W."/>
        </authorList>
    </citation>
    <scope>NUCLEOTIDE SEQUENCE</scope>
    <source>
        <strain evidence="1">Dsil-2018</strain>
    </source>
</reference>
<dbReference type="EMBL" id="CM023478">
    <property type="protein sequence ID" value="KAH7933376.1"/>
    <property type="molecule type" value="Genomic_DNA"/>
</dbReference>
<gene>
    <name evidence="1" type="ORF">HPB49_012038</name>
</gene>
<dbReference type="Proteomes" id="UP000821865">
    <property type="component" value="Chromosome 9"/>
</dbReference>
<comment type="caution">
    <text evidence="1">The sequence shown here is derived from an EMBL/GenBank/DDBJ whole genome shotgun (WGS) entry which is preliminary data.</text>
</comment>
<keyword evidence="2" id="KW-1185">Reference proteome</keyword>
<name>A0ACB8C3G7_DERSI</name>
<evidence type="ECO:0000313" key="2">
    <source>
        <dbReference type="Proteomes" id="UP000821865"/>
    </source>
</evidence>
<evidence type="ECO:0000313" key="1">
    <source>
        <dbReference type="EMBL" id="KAH7933376.1"/>
    </source>
</evidence>
<protein>
    <submittedName>
        <fullName evidence="1">Uncharacterized protein</fullName>
    </submittedName>
</protein>
<organism evidence="1 2">
    <name type="scientific">Dermacentor silvarum</name>
    <name type="common">Tick</name>
    <dbReference type="NCBI Taxonomy" id="543639"/>
    <lineage>
        <taxon>Eukaryota</taxon>
        <taxon>Metazoa</taxon>
        <taxon>Ecdysozoa</taxon>
        <taxon>Arthropoda</taxon>
        <taxon>Chelicerata</taxon>
        <taxon>Arachnida</taxon>
        <taxon>Acari</taxon>
        <taxon>Parasitiformes</taxon>
        <taxon>Ixodida</taxon>
        <taxon>Ixodoidea</taxon>
        <taxon>Ixodidae</taxon>
        <taxon>Rhipicephalinae</taxon>
        <taxon>Dermacentor</taxon>
    </lineage>
</organism>